<name>A0A2M8C514_9BACT</name>
<evidence type="ECO:0000256" key="1">
    <source>
        <dbReference type="SAM" id="MobiDB-lite"/>
    </source>
</evidence>
<dbReference type="Proteomes" id="UP000229421">
    <property type="component" value="Unassembled WGS sequence"/>
</dbReference>
<proteinExistence type="predicted"/>
<feature type="region of interest" description="Disordered" evidence="1">
    <location>
        <begin position="1"/>
        <end position="71"/>
    </location>
</feature>
<comment type="caution">
    <text evidence="2">The sequence shown here is derived from an EMBL/GenBank/DDBJ whole genome shotgun (WGS) entry which is preliminary data.</text>
</comment>
<accession>A0A2M8C514</accession>
<protein>
    <submittedName>
        <fullName evidence="2">Uncharacterized protein</fullName>
    </submittedName>
</protein>
<dbReference type="EMBL" id="PFTZ01000076">
    <property type="protein sequence ID" value="PJB51208.1"/>
    <property type="molecule type" value="Genomic_DNA"/>
</dbReference>
<feature type="non-terminal residue" evidence="2">
    <location>
        <position position="1"/>
    </location>
</feature>
<gene>
    <name evidence="2" type="ORF">CO101_02710</name>
</gene>
<dbReference type="AlphaFoldDB" id="A0A2M8C514"/>
<evidence type="ECO:0000313" key="3">
    <source>
        <dbReference type="Proteomes" id="UP000229421"/>
    </source>
</evidence>
<evidence type="ECO:0000313" key="2">
    <source>
        <dbReference type="EMBL" id="PJB51208.1"/>
    </source>
</evidence>
<reference evidence="3" key="1">
    <citation type="submission" date="2017-09" db="EMBL/GenBank/DDBJ databases">
        <title>Depth-based differentiation of microbial function through sediment-hosted aquifers and enrichment of novel symbionts in the deep terrestrial subsurface.</title>
        <authorList>
            <person name="Probst A.J."/>
            <person name="Ladd B."/>
            <person name="Jarett J.K."/>
            <person name="Geller-Mcgrath D.E."/>
            <person name="Sieber C.M.K."/>
            <person name="Emerson J.B."/>
            <person name="Anantharaman K."/>
            <person name="Thomas B.C."/>
            <person name="Malmstrom R."/>
            <person name="Stieglmeier M."/>
            <person name="Klingl A."/>
            <person name="Woyke T."/>
            <person name="Ryan C.M."/>
            <person name="Banfield J.F."/>
        </authorList>
    </citation>
    <scope>NUCLEOTIDE SEQUENCE [LARGE SCALE GENOMIC DNA]</scope>
</reference>
<sequence length="71" mass="7780">FPPPFRRSRENGNPDRTGSPVKLRMTKGVSFPRKRESRLNGSRIKCGMTGGDESPIRSASLSVEDDKGAFG</sequence>
<organism evidence="2 3">
    <name type="scientific">Candidatus Berkelbacteria bacterium CG_4_9_14_3_um_filter_39_23</name>
    <dbReference type="NCBI Taxonomy" id="1974508"/>
    <lineage>
        <taxon>Bacteria</taxon>
        <taxon>Candidatus Berkelbacteria</taxon>
    </lineage>
</organism>